<organism evidence="3 4">
    <name type="scientific">Clostridium scindens (strain JCM 10418 / VPI 12708)</name>
    <dbReference type="NCBI Taxonomy" id="29347"/>
    <lineage>
        <taxon>Bacteria</taxon>
        <taxon>Bacillati</taxon>
        <taxon>Bacillota</taxon>
        <taxon>Clostridia</taxon>
        <taxon>Lachnospirales</taxon>
        <taxon>Lachnospiraceae</taxon>
    </lineage>
</organism>
<comment type="caution">
    <text evidence="3">The sequence shown here is derived from an EMBL/GenBank/DDBJ whole genome shotgun (WGS) entry which is preliminary data.</text>
</comment>
<evidence type="ECO:0000313" key="4">
    <source>
        <dbReference type="Proteomes" id="UP000462363"/>
    </source>
</evidence>
<dbReference type="Proteomes" id="UP000462363">
    <property type="component" value="Unassembled WGS sequence"/>
</dbReference>
<keyword evidence="1" id="KW-0732">Signal</keyword>
<protein>
    <recommendedName>
        <fullName evidence="2">Transglutaminase-like domain-containing protein</fullName>
    </recommendedName>
</protein>
<dbReference type="InterPro" id="IPR052557">
    <property type="entry name" value="CAP/Cytokinesis_protein"/>
</dbReference>
<feature type="domain" description="Transglutaminase-like" evidence="2">
    <location>
        <begin position="170"/>
        <end position="257"/>
    </location>
</feature>
<dbReference type="PANTHER" id="PTHR46333:SF2">
    <property type="entry name" value="CYTOKINESIS PROTEIN 3"/>
    <property type="match status" value="1"/>
</dbReference>
<accession>A0A844FA82</accession>
<name>A0A844FA82_CLOSV</name>
<evidence type="ECO:0000256" key="1">
    <source>
        <dbReference type="SAM" id="SignalP"/>
    </source>
</evidence>
<gene>
    <name evidence="3" type="ORF">FYJ37_04975</name>
</gene>
<dbReference type="Pfam" id="PF01841">
    <property type="entry name" value="Transglut_core"/>
    <property type="match status" value="1"/>
</dbReference>
<reference evidence="3 4" key="1">
    <citation type="submission" date="2019-08" db="EMBL/GenBank/DDBJ databases">
        <title>In-depth cultivation of the pig gut microbiome towards novel bacterial diversity and tailored functional studies.</title>
        <authorList>
            <person name="Wylensek D."/>
            <person name="Hitch T.C.A."/>
            <person name="Clavel T."/>
        </authorList>
    </citation>
    <scope>NUCLEOTIDE SEQUENCE [LARGE SCALE GENOMIC DNA]</scope>
    <source>
        <strain evidence="3 4">BL-389-WT-3D</strain>
    </source>
</reference>
<dbReference type="GO" id="GO:0005737">
    <property type="term" value="C:cytoplasm"/>
    <property type="evidence" value="ECO:0007669"/>
    <property type="project" value="TreeGrafter"/>
</dbReference>
<dbReference type="PANTHER" id="PTHR46333">
    <property type="entry name" value="CYTOKINESIS PROTEIN 3"/>
    <property type="match status" value="1"/>
</dbReference>
<feature type="signal peptide" evidence="1">
    <location>
        <begin position="1"/>
        <end position="29"/>
    </location>
</feature>
<dbReference type="AlphaFoldDB" id="A0A844FA82"/>
<dbReference type="InterPro" id="IPR002931">
    <property type="entry name" value="Transglutaminase-like"/>
</dbReference>
<dbReference type="SUPFAM" id="SSF54001">
    <property type="entry name" value="Cysteine proteinases"/>
    <property type="match status" value="1"/>
</dbReference>
<sequence>MGRRKKKGYLHIVTRGMAVLCLFLVAACAACIGKDVRKGIEKGLKQNGSIPYQEVGISDDELSQKYYYQQLEDGEKQAYKEIVQGVKENVEEIYVHASDADRTNMLFQYVLKDFPEIFWCDGMTTSTSYEGSEDYTVLKPVYLYDAGQKEAMKEKIEASVNECLAAMPAKDTDYQKILYVYEYIVNTVDYDLEAADNQNIYSVFVNRHSVCAGYSKATQYLLERLGVFCTYVTGTTLDGQSHAWNLVRCSGNYYYVDTTWGDPVFQATEGEEVNQKQMISYDYMCCNDGELFKTHTPDQDVALPACQSMAENYYVVNGMYYESYDSKGALQKMNEVISSKSNPVVFKFADNGLYGQAHDSILQDVVRRAAQNLADWYGLQEVKYQYMDEPELNKITIFWQYE</sequence>
<dbReference type="GeneID" id="62696946"/>
<dbReference type="RefSeq" id="WP_004607188.1">
    <property type="nucleotide sequence ID" value="NZ_AP025569.1"/>
</dbReference>
<dbReference type="InterPro" id="IPR038765">
    <property type="entry name" value="Papain-like_cys_pep_sf"/>
</dbReference>
<proteinExistence type="predicted"/>
<dbReference type="Gene3D" id="3.10.620.30">
    <property type="match status" value="1"/>
</dbReference>
<feature type="chain" id="PRO_5032558140" description="Transglutaminase-like domain-containing protein" evidence="1">
    <location>
        <begin position="30"/>
        <end position="402"/>
    </location>
</feature>
<dbReference type="EMBL" id="VUMB01000008">
    <property type="protein sequence ID" value="MSS39721.1"/>
    <property type="molecule type" value="Genomic_DNA"/>
</dbReference>
<dbReference type="PROSITE" id="PS51257">
    <property type="entry name" value="PROKAR_LIPOPROTEIN"/>
    <property type="match status" value="1"/>
</dbReference>
<evidence type="ECO:0000259" key="2">
    <source>
        <dbReference type="Pfam" id="PF01841"/>
    </source>
</evidence>
<evidence type="ECO:0000313" key="3">
    <source>
        <dbReference type="EMBL" id="MSS39721.1"/>
    </source>
</evidence>